<evidence type="ECO:0000259" key="10">
    <source>
        <dbReference type="PROSITE" id="PS51165"/>
    </source>
</evidence>
<dbReference type="PANTHER" id="PTHR43209:SF1">
    <property type="entry name" value="TRNA SULFURTRANSFERASE"/>
    <property type="match status" value="1"/>
</dbReference>
<comment type="pathway">
    <text evidence="8">Cofactor biosynthesis; thiamine diphosphate biosynthesis.</text>
</comment>
<evidence type="ECO:0000256" key="6">
    <source>
        <dbReference type="ARBA" id="ARBA00022884"/>
    </source>
</evidence>
<dbReference type="GO" id="GO:0052837">
    <property type="term" value="P:thiazole biosynthetic process"/>
    <property type="evidence" value="ECO:0007669"/>
    <property type="project" value="TreeGrafter"/>
</dbReference>
<evidence type="ECO:0000256" key="1">
    <source>
        <dbReference type="ARBA" id="ARBA00022490"/>
    </source>
</evidence>
<evidence type="ECO:0000256" key="7">
    <source>
        <dbReference type="ARBA" id="ARBA00022977"/>
    </source>
</evidence>
<evidence type="ECO:0000256" key="9">
    <source>
        <dbReference type="SAM" id="MobiDB-lite"/>
    </source>
</evidence>
<keyword evidence="2 8" id="KW-0820">tRNA-binding</keyword>
<feature type="binding site" evidence="8">
    <location>
        <position position="292"/>
    </location>
    <ligand>
        <name>ATP</name>
        <dbReference type="ChEBI" id="CHEBI:30616"/>
    </ligand>
</feature>
<evidence type="ECO:0000256" key="5">
    <source>
        <dbReference type="ARBA" id="ARBA00022840"/>
    </source>
</evidence>
<dbReference type="Proteomes" id="UP000608850">
    <property type="component" value="Unassembled WGS sequence"/>
</dbReference>
<comment type="caution">
    <text evidence="8">Lacks conserved residue(s) required for the propagation of feature annotation.</text>
</comment>
<reference evidence="11 12" key="1">
    <citation type="journal article" date="2019" name="Int. J. Syst. Evol. Microbiol.">
        <title>The Global Catalogue of Microorganisms (GCM) 10K type strain sequencing project: providing services to taxonomists for standard genome sequencing and annotation.</title>
        <authorList>
            <consortium name="The Broad Institute Genomics Platform"/>
            <consortium name="The Broad Institute Genome Sequencing Center for Infectious Disease"/>
            <person name="Wu L."/>
            <person name="Ma J."/>
        </authorList>
    </citation>
    <scope>NUCLEOTIDE SEQUENCE [LARGE SCALE GENOMIC DNA]</scope>
    <source>
        <strain evidence="11 12">JCM 16331</strain>
    </source>
</reference>
<dbReference type="GO" id="GO:0005524">
    <property type="term" value="F:ATP binding"/>
    <property type="evidence" value="ECO:0007669"/>
    <property type="project" value="UniProtKB-UniRule"/>
</dbReference>
<keyword evidence="3 8" id="KW-0808">Transferase</keyword>
<feature type="binding site" evidence="8">
    <location>
        <position position="301"/>
    </location>
    <ligand>
        <name>ATP</name>
        <dbReference type="ChEBI" id="CHEBI:30616"/>
    </ligand>
</feature>
<dbReference type="GO" id="GO:0004810">
    <property type="term" value="F:CCA tRNA nucleotidyltransferase activity"/>
    <property type="evidence" value="ECO:0007669"/>
    <property type="project" value="InterPro"/>
</dbReference>
<dbReference type="Gene3D" id="3.30.2130.30">
    <property type="match status" value="1"/>
</dbReference>
<proteinExistence type="inferred from homology"/>
<dbReference type="InterPro" id="IPR020536">
    <property type="entry name" value="ThiI_AANH"/>
</dbReference>
<dbReference type="SMART" id="SM00981">
    <property type="entry name" value="THUMP"/>
    <property type="match status" value="1"/>
</dbReference>
<evidence type="ECO:0000256" key="4">
    <source>
        <dbReference type="ARBA" id="ARBA00022741"/>
    </source>
</evidence>
<dbReference type="GO" id="GO:0009228">
    <property type="term" value="P:thiamine biosynthetic process"/>
    <property type="evidence" value="ECO:0007669"/>
    <property type="project" value="UniProtKB-KW"/>
</dbReference>
<dbReference type="OrthoDB" id="372227at2157"/>
<dbReference type="InterPro" id="IPR003720">
    <property type="entry name" value="tRNA_STrfase"/>
</dbReference>
<evidence type="ECO:0000256" key="3">
    <source>
        <dbReference type="ARBA" id="ARBA00022679"/>
    </source>
</evidence>
<dbReference type="GO" id="GO:0002937">
    <property type="term" value="P:tRNA 4-thiouridine biosynthesis"/>
    <property type="evidence" value="ECO:0007669"/>
    <property type="project" value="TreeGrafter"/>
</dbReference>
<dbReference type="AlphaFoldDB" id="A0A830GBA4"/>
<dbReference type="InterPro" id="IPR054173">
    <property type="entry name" value="ThiI_fer"/>
</dbReference>
<dbReference type="EC" id="2.8.1.4" evidence="8"/>
<evidence type="ECO:0000256" key="2">
    <source>
        <dbReference type="ARBA" id="ARBA00022555"/>
    </source>
</evidence>
<dbReference type="RefSeq" id="WP_188878077.1">
    <property type="nucleotide sequence ID" value="NZ_BMOQ01000004.1"/>
</dbReference>
<dbReference type="InterPro" id="IPR004114">
    <property type="entry name" value="THUMP_dom"/>
</dbReference>
<keyword evidence="6 8" id="KW-0694">RNA-binding</keyword>
<protein>
    <recommendedName>
        <fullName evidence="8">Probable tRNA sulfurtransferase</fullName>
        <ecNumber evidence="8">2.8.1.4</ecNumber>
    </recommendedName>
    <alternativeName>
        <fullName evidence="8">Sulfur carrier protein ThiS sulfurtransferase</fullName>
    </alternativeName>
    <alternativeName>
        <fullName evidence="8">Thiamine biosynthesis protein ThiI</fullName>
    </alternativeName>
    <alternativeName>
        <fullName evidence="8">tRNA 4-thiouridine synthase</fullName>
    </alternativeName>
</protein>
<keyword evidence="5 8" id="KW-0067">ATP-binding</keyword>
<evidence type="ECO:0000313" key="12">
    <source>
        <dbReference type="Proteomes" id="UP000608850"/>
    </source>
</evidence>
<name>A0A830GBA4_9EURY</name>
<dbReference type="GO" id="GO:0005829">
    <property type="term" value="C:cytosol"/>
    <property type="evidence" value="ECO:0007669"/>
    <property type="project" value="TreeGrafter"/>
</dbReference>
<dbReference type="GO" id="GO:0000049">
    <property type="term" value="F:tRNA binding"/>
    <property type="evidence" value="ECO:0007669"/>
    <property type="project" value="UniProtKB-UniRule"/>
</dbReference>
<comment type="subcellular location">
    <subcellularLocation>
        <location evidence="8">Cytoplasm</location>
    </subcellularLocation>
</comment>
<evidence type="ECO:0000313" key="11">
    <source>
        <dbReference type="EMBL" id="GGN15414.1"/>
    </source>
</evidence>
<dbReference type="EMBL" id="BMOQ01000004">
    <property type="protein sequence ID" value="GGN15414.1"/>
    <property type="molecule type" value="Genomic_DNA"/>
</dbReference>
<comment type="catalytic activity">
    <reaction evidence="8">
        <text>[ThiS sulfur-carrier protein]-C-terminal Gly-Gly-AMP + S-sulfanyl-L-cysteinyl-[cysteine desulfurase] + AH2 = [ThiS sulfur-carrier protein]-C-terminal-Gly-aminoethanethioate + L-cysteinyl-[cysteine desulfurase] + A + AMP + 2 H(+)</text>
        <dbReference type="Rhea" id="RHEA:43340"/>
        <dbReference type="Rhea" id="RHEA-COMP:12157"/>
        <dbReference type="Rhea" id="RHEA-COMP:12158"/>
        <dbReference type="Rhea" id="RHEA-COMP:12910"/>
        <dbReference type="Rhea" id="RHEA-COMP:19908"/>
        <dbReference type="ChEBI" id="CHEBI:13193"/>
        <dbReference type="ChEBI" id="CHEBI:15378"/>
        <dbReference type="ChEBI" id="CHEBI:17499"/>
        <dbReference type="ChEBI" id="CHEBI:29950"/>
        <dbReference type="ChEBI" id="CHEBI:61963"/>
        <dbReference type="ChEBI" id="CHEBI:90618"/>
        <dbReference type="ChEBI" id="CHEBI:232372"/>
        <dbReference type="ChEBI" id="CHEBI:456215"/>
    </reaction>
</comment>
<dbReference type="PANTHER" id="PTHR43209">
    <property type="entry name" value="TRNA SULFURTRANSFERASE"/>
    <property type="match status" value="1"/>
</dbReference>
<evidence type="ECO:0000256" key="8">
    <source>
        <dbReference type="HAMAP-Rule" id="MF_00021"/>
    </source>
</evidence>
<dbReference type="Pfam" id="PF02568">
    <property type="entry name" value="ThiI"/>
    <property type="match status" value="1"/>
</dbReference>
<feature type="binding site" evidence="8">
    <location>
        <position position="270"/>
    </location>
    <ligand>
        <name>ATP</name>
        <dbReference type="ChEBI" id="CHEBI:30616"/>
    </ligand>
</feature>
<organism evidence="11 12">
    <name type="scientific">Halarchaeum nitratireducens</name>
    <dbReference type="NCBI Taxonomy" id="489913"/>
    <lineage>
        <taxon>Archaea</taxon>
        <taxon>Methanobacteriati</taxon>
        <taxon>Methanobacteriota</taxon>
        <taxon>Stenosarchaea group</taxon>
        <taxon>Halobacteria</taxon>
        <taxon>Halobacteriales</taxon>
        <taxon>Halobacteriaceae</taxon>
    </lineage>
</organism>
<feature type="domain" description="THUMP" evidence="10">
    <location>
        <begin position="63"/>
        <end position="169"/>
    </location>
</feature>
<dbReference type="Pfam" id="PF02926">
    <property type="entry name" value="THUMP"/>
    <property type="match status" value="1"/>
</dbReference>
<dbReference type="SUPFAM" id="SSF143437">
    <property type="entry name" value="THUMP domain-like"/>
    <property type="match status" value="1"/>
</dbReference>
<dbReference type="InterPro" id="IPR050102">
    <property type="entry name" value="tRNA_sulfurtransferase_ThiI"/>
</dbReference>
<dbReference type="InterPro" id="IPR014729">
    <property type="entry name" value="Rossmann-like_a/b/a_fold"/>
</dbReference>
<comment type="function">
    <text evidence="8">Catalyzes the ATP-dependent transfer of a sulfur to tRNA to produce 4-thiouridine in position 8 of tRNAs, which functions as a near-UV photosensor. Also catalyzes the transfer of sulfur to the sulfur carrier protein ThiS, forming ThiS-thiocarboxylate. This is a step in the synthesis of thiazole, in the thiamine biosynthesis pathway. The sulfur is donated as persulfide by IscS.</text>
</comment>
<sequence>MHPPDADAVLVRHGDVGIKSRSVQTRMEERLVEDLRAHLDARAIDGRVAREYGRLVIHTADVEAATAAATDTFGVVSASPARIVDASLDAITDALAATARERYHGGTFGVDARRAGEHDFGSHDIGREGGQAVWEAVEDDFDPAVDLDDPDRTFGVECRDARAFVFLEERDGPGGMPLGTQEPLVALVSGGIDSPVAAWLAMKRGAPVVPVYLDLGPYGGADHEARAVETVRHLAKWAPGRDLDVRRVPAGEAVERLDAEVGNTRMLSFRRFMYRVAERVARDVGAVGIVTGEAVGQKSSQTTANMAAVAGASDLPVHRPLLSWDKQDVVARARDLGTYRDATMNVGCDRLAPAQPATAASAERVVAAEPDDLLDLAEAAADARDVVPVDPIAVEPDPEPEVSP</sequence>
<dbReference type="CDD" id="cd11716">
    <property type="entry name" value="THUMP_ThiI"/>
    <property type="match status" value="1"/>
</dbReference>
<accession>A0A830GBA4</accession>
<keyword evidence="12" id="KW-1185">Reference proteome</keyword>
<dbReference type="HAMAP" id="MF_00021">
    <property type="entry name" value="ThiI"/>
    <property type="match status" value="1"/>
</dbReference>
<feature type="binding site" evidence="8">
    <location>
        <begin position="187"/>
        <end position="188"/>
    </location>
    <ligand>
        <name>ATP</name>
        <dbReference type="ChEBI" id="CHEBI:30616"/>
    </ligand>
</feature>
<comment type="caution">
    <text evidence="11">The sequence shown here is derived from an EMBL/GenBank/DDBJ whole genome shotgun (WGS) entry which is preliminary data.</text>
</comment>
<feature type="region of interest" description="Disordered" evidence="9">
    <location>
        <begin position="385"/>
        <end position="404"/>
    </location>
</feature>
<dbReference type="GO" id="GO:0009229">
    <property type="term" value="P:thiamine diphosphate biosynthetic process"/>
    <property type="evidence" value="ECO:0007669"/>
    <property type="project" value="UniProtKB-UniRule"/>
</dbReference>
<dbReference type="Gene3D" id="3.40.50.620">
    <property type="entry name" value="HUPs"/>
    <property type="match status" value="1"/>
</dbReference>
<dbReference type="PROSITE" id="PS51165">
    <property type="entry name" value="THUMP"/>
    <property type="match status" value="1"/>
</dbReference>
<gene>
    <name evidence="8" type="primary">thiI</name>
    <name evidence="11" type="ORF">GCM10009021_14710</name>
</gene>
<comment type="similarity">
    <text evidence="8">Belongs to the ThiI family.</text>
</comment>
<comment type="catalytic activity">
    <reaction evidence="8">
        <text>[ThiI sulfur-carrier protein]-S-sulfanyl-L-cysteine + a uridine in tRNA + 2 reduced [2Fe-2S]-[ferredoxin] + ATP + H(+) = [ThiI sulfur-carrier protein]-L-cysteine + a 4-thiouridine in tRNA + 2 oxidized [2Fe-2S]-[ferredoxin] + AMP + diphosphate</text>
        <dbReference type="Rhea" id="RHEA:24176"/>
        <dbReference type="Rhea" id="RHEA-COMP:10000"/>
        <dbReference type="Rhea" id="RHEA-COMP:10001"/>
        <dbReference type="Rhea" id="RHEA-COMP:13337"/>
        <dbReference type="Rhea" id="RHEA-COMP:13338"/>
        <dbReference type="Rhea" id="RHEA-COMP:13339"/>
        <dbReference type="Rhea" id="RHEA-COMP:13340"/>
        <dbReference type="ChEBI" id="CHEBI:15378"/>
        <dbReference type="ChEBI" id="CHEBI:29950"/>
        <dbReference type="ChEBI" id="CHEBI:30616"/>
        <dbReference type="ChEBI" id="CHEBI:33019"/>
        <dbReference type="ChEBI" id="CHEBI:33737"/>
        <dbReference type="ChEBI" id="CHEBI:33738"/>
        <dbReference type="ChEBI" id="CHEBI:61963"/>
        <dbReference type="ChEBI" id="CHEBI:65315"/>
        <dbReference type="ChEBI" id="CHEBI:136798"/>
        <dbReference type="ChEBI" id="CHEBI:456215"/>
        <dbReference type="EC" id="2.8.1.4"/>
    </reaction>
</comment>
<keyword evidence="1 8" id="KW-0963">Cytoplasm</keyword>
<dbReference type="SUPFAM" id="SSF52402">
    <property type="entry name" value="Adenine nucleotide alpha hydrolases-like"/>
    <property type="match status" value="1"/>
</dbReference>
<dbReference type="UniPathway" id="UPA00060"/>
<dbReference type="Pfam" id="PF22025">
    <property type="entry name" value="ThiI_fer"/>
    <property type="match status" value="1"/>
</dbReference>
<dbReference type="InterPro" id="IPR049962">
    <property type="entry name" value="THUMP_ThiI"/>
</dbReference>
<keyword evidence="7 8" id="KW-0784">Thiamine biosynthesis</keyword>
<keyword evidence="4 8" id="KW-0547">Nucleotide-binding</keyword>
<dbReference type="GO" id="GO:0140741">
    <property type="term" value="F:tRNA-uracil-4 sulfurtransferase activity"/>
    <property type="evidence" value="ECO:0007669"/>
    <property type="project" value="UniProtKB-EC"/>
</dbReference>